<evidence type="ECO:0000313" key="3">
    <source>
        <dbReference type="EMBL" id="OWZ04005.1"/>
    </source>
</evidence>
<feature type="compositionally biased region" description="Polar residues" evidence="1">
    <location>
        <begin position="158"/>
        <end position="169"/>
    </location>
</feature>
<accession>A0A225VF56</accession>
<dbReference type="SMART" id="SM00298">
    <property type="entry name" value="CHROMO"/>
    <property type="match status" value="1"/>
</dbReference>
<dbReference type="InterPro" id="IPR000953">
    <property type="entry name" value="Chromo/chromo_shadow_dom"/>
</dbReference>
<dbReference type="EMBL" id="NBNE01005202">
    <property type="protein sequence ID" value="OWZ04005.1"/>
    <property type="molecule type" value="Genomic_DNA"/>
</dbReference>
<gene>
    <name evidence="3" type="ORF">PHMEG_00024172</name>
</gene>
<dbReference type="CDD" id="cd00024">
    <property type="entry name" value="CD_CSD"/>
    <property type="match status" value="1"/>
</dbReference>
<dbReference type="Gene3D" id="2.40.50.40">
    <property type="match status" value="1"/>
</dbReference>
<dbReference type="Pfam" id="PF24626">
    <property type="entry name" value="SH3_Tf2-1"/>
    <property type="match status" value="1"/>
</dbReference>
<dbReference type="InterPro" id="IPR023780">
    <property type="entry name" value="Chromo_domain"/>
</dbReference>
<evidence type="ECO:0000259" key="2">
    <source>
        <dbReference type="PROSITE" id="PS50013"/>
    </source>
</evidence>
<dbReference type="AlphaFoldDB" id="A0A225VF56"/>
<feature type="domain" description="Chromo" evidence="2">
    <location>
        <begin position="105"/>
        <end position="163"/>
    </location>
</feature>
<dbReference type="SUPFAM" id="SSF54160">
    <property type="entry name" value="Chromo domain-like"/>
    <property type="match status" value="1"/>
</dbReference>
<dbReference type="PROSITE" id="PS50013">
    <property type="entry name" value="CHROMO_2"/>
    <property type="match status" value="1"/>
</dbReference>
<dbReference type="STRING" id="4795.A0A225VF56"/>
<dbReference type="Pfam" id="PF00385">
    <property type="entry name" value="Chromo"/>
    <property type="match status" value="1"/>
</dbReference>
<dbReference type="InterPro" id="IPR056924">
    <property type="entry name" value="SH3_Tf2-1"/>
</dbReference>
<dbReference type="Proteomes" id="UP000198211">
    <property type="component" value="Unassembled WGS sequence"/>
</dbReference>
<sequence length="175" mass="19436">MKFYHDRNRPTATYQVSDEVLLNTSNLALHHVGSEVKRPLAAKYVGPYPVLAVTTPDTYKLGIPPGPQLHDEFHVSRLRPYTPDDSVTRDNHVPELTTKDGSVGLQVKKSIGHRVARGVSEYHVQWYGGGNADSWEPESNLVQAQGLIDAFNARAASTRPTTRLQASRANRYDTS</sequence>
<comment type="caution">
    <text evidence="3">The sequence shown here is derived from an EMBL/GenBank/DDBJ whole genome shotgun (WGS) entry which is preliminary data.</text>
</comment>
<reference evidence="4" key="1">
    <citation type="submission" date="2017-03" db="EMBL/GenBank/DDBJ databases">
        <title>Phytopthora megakarya and P. palmivora, two closely related causual agents of cacao black pod achieved similar genome size and gene model numbers by different mechanisms.</title>
        <authorList>
            <person name="Ali S."/>
            <person name="Shao J."/>
            <person name="Larry D.J."/>
            <person name="Kronmiller B."/>
            <person name="Shen D."/>
            <person name="Strem M.D."/>
            <person name="Melnick R.L."/>
            <person name="Guiltinan M.J."/>
            <person name="Tyler B.M."/>
            <person name="Meinhardt L.W."/>
            <person name="Bailey B.A."/>
        </authorList>
    </citation>
    <scope>NUCLEOTIDE SEQUENCE [LARGE SCALE GENOMIC DNA]</scope>
    <source>
        <strain evidence="4">zdho120</strain>
    </source>
</reference>
<dbReference type="OrthoDB" id="162055at2759"/>
<feature type="region of interest" description="Disordered" evidence="1">
    <location>
        <begin position="156"/>
        <end position="175"/>
    </location>
</feature>
<keyword evidence="4" id="KW-1185">Reference proteome</keyword>
<organism evidence="3 4">
    <name type="scientific">Phytophthora megakarya</name>
    <dbReference type="NCBI Taxonomy" id="4795"/>
    <lineage>
        <taxon>Eukaryota</taxon>
        <taxon>Sar</taxon>
        <taxon>Stramenopiles</taxon>
        <taxon>Oomycota</taxon>
        <taxon>Peronosporomycetes</taxon>
        <taxon>Peronosporales</taxon>
        <taxon>Peronosporaceae</taxon>
        <taxon>Phytophthora</taxon>
    </lineage>
</organism>
<evidence type="ECO:0000313" key="4">
    <source>
        <dbReference type="Proteomes" id="UP000198211"/>
    </source>
</evidence>
<proteinExistence type="predicted"/>
<evidence type="ECO:0000256" key="1">
    <source>
        <dbReference type="SAM" id="MobiDB-lite"/>
    </source>
</evidence>
<protein>
    <recommendedName>
        <fullName evidence="2">Chromo domain-containing protein</fullName>
    </recommendedName>
</protein>
<name>A0A225VF56_9STRA</name>
<dbReference type="InterPro" id="IPR016197">
    <property type="entry name" value="Chromo-like_dom_sf"/>
</dbReference>